<evidence type="ECO:0000313" key="12">
    <source>
        <dbReference type="EMBL" id="QHN64604.1"/>
    </source>
</evidence>
<dbReference type="InterPro" id="IPR027417">
    <property type="entry name" value="P-loop_NTPase"/>
</dbReference>
<sequence length="438" mass="50189">MNSNIDTEKIVLGTLIGFPNLYPKLKSKLSVNLFTEPIHQIIFETIDSLWQKNKPIDMVLLSKEFAMIGKQELDKYVVDLVVGISSPANIEYYVMILVELSIKRDFVHKFTMLTNMAKQEEQDIFLLRDKAFEFFDNLFIDKFIEANKQHTAFPELVQKVEEKFSKITNGELGGITGVASSLDIINKAFGGWQNSDLTIIAGRPGMGKTAFIVQQIVDIARQGKAVGVFSLEMSAEQITARIITNYTNIRNSSILRKGLNQEELQQYWNCKDEMIKMNIHIDDTPALSIQDIRLKAKMMKIRHDIKVLFVDYLQLATHEKSKTREQEISKISQGLKSIAKELDIPVIVLSQLSREVEKRPNKRPQLSDLRDSGSIEQDADEVIFLYRPEYYNIELWAEYNNEPTANEIEIIIAKNRHGGLLPERCKVNLATSSFYNFN</sequence>
<comment type="catalytic activity">
    <reaction evidence="11">
        <text>ATP + H2O = ADP + phosphate + H(+)</text>
        <dbReference type="Rhea" id="RHEA:13065"/>
        <dbReference type="ChEBI" id="CHEBI:15377"/>
        <dbReference type="ChEBI" id="CHEBI:15378"/>
        <dbReference type="ChEBI" id="CHEBI:30616"/>
        <dbReference type="ChEBI" id="CHEBI:43474"/>
        <dbReference type="ChEBI" id="CHEBI:456216"/>
        <dbReference type="EC" id="5.6.2.3"/>
    </reaction>
</comment>
<gene>
    <name evidence="12" type="ORF">DBX24_01190</name>
</gene>
<dbReference type="GO" id="GO:0016787">
    <property type="term" value="F:hydrolase activity"/>
    <property type="evidence" value="ECO:0007669"/>
    <property type="project" value="UniProtKB-KW"/>
</dbReference>
<dbReference type="InterPro" id="IPR007693">
    <property type="entry name" value="DNA_helicase_DnaB-like_N"/>
</dbReference>
<evidence type="ECO:0000256" key="8">
    <source>
        <dbReference type="ARBA" id="ARBA00023125"/>
    </source>
</evidence>
<dbReference type="GO" id="GO:0005524">
    <property type="term" value="F:ATP binding"/>
    <property type="evidence" value="ECO:0007669"/>
    <property type="project" value="UniProtKB-KW"/>
</dbReference>
<dbReference type="Pfam" id="PF03796">
    <property type="entry name" value="DnaB_C"/>
    <property type="match status" value="1"/>
</dbReference>
<accession>A0A6P1QVA8</accession>
<dbReference type="SUPFAM" id="SSF48024">
    <property type="entry name" value="N-terminal domain of DnaB helicase"/>
    <property type="match status" value="1"/>
</dbReference>
<dbReference type="InterPro" id="IPR036185">
    <property type="entry name" value="DNA_heli_DnaB-like_N_sf"/>
</dbReference>
<name>A0A6P1QVA8_9FLAO</name>
<dbReference type="OrthoDB" id="9773982at2"/>
<organism evidence="12 13">
    <name type="scientific">Bergeyella cardium</name>
    <dbReference type="NCBI Taxonomy" id="1585976"/>
    <lineage>
        <taxon>Bacteria</taxon>
        <taxon>Pseudomonadati</taxon>
        <taxon>Bacteroidota</taxon>
        <taxon>Flavobacteriia</taxon>
        <taxon>Flavobacteriales</taxon>
        <taxon>Weeksellaceae</taxon>
        <taxon>Bergeyella</taxon>
    </lineage>
</organism>
<dbReference type="Pfam" id="PF00772">
    <property type="entry name" value="DnaB"/>
    <property type="match status" value="1"/>
</dbReference>
<dbReference type="EMBL" id="CP029149">
    <property type="protein sequence ID" value="QHN64604.1"/>
    <property type="molecule type" value="Genomic_DNA"/>
</dbReference>
<reference evidence="12 13" key="1">
    <citation type="submission" date="2018-04" db="EMBL/GenBank/DDBJ databases">
        <title>Characteristic and Complete Genome Sequencing of A Novel Member of Infective Endocarditis Causative Bacteria: Bergeyella cardium QL-PH.</title>
        <authorList>
            <person name="Pan H."/>
            <person name="Sun E."/>
            <person name="Zhang Y."/>
        </authorList>
    </citation>
    <scope>NUCLEOTIDE SEQUENCE [LARGE SCALE GENOMIC DNA]</scope>
    <source>
        <strain evidence="12 13">HPQL</strain>
    </source>
</reference>
<keyword evidence="6" id="KW-0347">Helicase</keyword>
<dbReference type="PROSITE" id="PS51199">
    <property type="entry name" value="SF4_HELICASE"/>
    <property type="match status" value="1"/>
</dbReference>
<comment type="similarity">
    <text evidence="1">Belongs to the helicase family. DnaB subfamily.</text>
</comment>
<keyword evidence="13" id="KW-1185">Reference proteome</keyword>
<keyword evidence="7" id="KW-0067">ATP-binding</keyword>
<dbReference type="AlphaFoldDB" id="A0A6P1QVA8"/>
<dbReference type="CDD" id="cd00984">
    <property type="entry name" value="DnaB_C"/>
    <property type="match status" value="1"/>
</dbReference>
<evidence type="ECO:0000313" key="13">
    <source>
        <dbReference type="Proteomes" id="UP000464318"/>
    </source>
</evidence>
<dbReference type="Gene3D" id="1.10.860.10">
    <property type="entry name" value="DNAb Helicase, Chain A"/>
    <property type="match status" value="1"/>
</dbReference>
<evidence type="ECO:0000256" key="2">
    <source>
        <dbReference type="ARBA" id="ARBA00022515"/>
    </source>
</evidence>
<evidence type="ECO:0000256" key="5">
    <source>
        <dbReference type="ARBA" id="ARBA00022801"/>
    </source>
</evidence>
<dbReference type="InterPro" id="IPR007694">
    <property type="entry name" value="DNA_helicase_DnaB-like_C"/>
</dbReference>
<dbReference type="Gene3D" id="3.40.50.300">
    <property type="entry name" value="P-loop containing nucleotide triphosphate hydrolases"/>
    <property type="match status" value="1"/>
</dbReference>
<dbReference type="EC" id="5.6.2.3" evidence="10"/>
<dbReference type="GO" id="GO:0006269">
    <property type="term" value="P:DNA replication, synthesis of primer"/>
    <property type="evidence" value="ECO:0007669"/>
    <property type="project" value="UniProtKB-KW"/>
</dbReference>
<dbReference type="GO" id="GO:1990077">
    <property type="term" value="C:primosome complex"/>
    <property type="evidence" value="ECO:0007669"/>
    <property type="project" value="UniProtKB-KW"/>
</dbReference>
<dbReference type="PANTHER" id="PTHR30153">
    <property type="entry name" value="REPLICATIVE DNA HELICASE DNAB"/>
    <property type="match status" value="1"/>
</dbReference>
<keyword evidence="9" id="KW-0413">Isomerase</keyword>
<evidence type="ECO:0000256" key="9">
    <source>
        <dbReference type="ARBA" id="ARBA00023235"/>
    </source>
</evidence>
<keyword evidence="2" id="KW-0639">Primosome</keyword>
<evidence type="ECO:0000256" key="1">
    <source>
        <dbReference type="ARBA" id="ARBA00008428"/>
    </source>
</evidence>
<protein>
    <recommendedName>
        <fullName evidence="10">DNA 5'-3' helicase</fullName>
        <ecNumber evidence="10">5.6.2.3</ecNumber>
    </recommendedName>
</protein>
<evidence type="ECO:0000256" key="4">
    <source>
        <dbReference type="ARBA" id="ARBA00022741"/>
    </source>
</evidence>
<evidence type="ECO:0000256" key="6">
    <source>
        <dbReference type="ARBA" id="ARBA00022806"/>
    </source>
</evidence>
<dbReference type="GO" id="GO:0003677">
    <property type="term" value="F:DNA binding"/>
    <property type="evidence" value="ECO:0007669"/>
    <property type="project" value="UniProtKB-KW"/>
</dbReference>
<dbReference type="InterPro" id="IPR016136">
    <property type="entry name" value="DNA_helicase_N/primase_C"/>
</dbReference>
<keyword evidence="8" id="KW-0238">DNA-binding</keyword>
<dbReference type="PANTHER" id="PTHR30153:SF2">
    <property type="entry name" value="REPLICATIVE DNA HELICASE"/>
    <property type="match status" value="1"/>
</dbReference>
<evidence type="ECO:0000256" key="3">
    <source>
        <dbReference type="ARBA" id="ARBA00022705"/>
    </source>
</evidence>
<keyword evidence="3" id="KW-0235">DNA replication</keyword>
<dbReference type="RefSeq" id="WP_160223714.1">
    <property type="nucleotide sequence ID" value="NZ_CP029149.1"/>
</dbReference>
<dbReference type="GO" id="GO:0005829">
    <property type="term" value="C:cytosol"/>
    <property type="evidence" value="ECO:0007669"/>
    <property type="project" value="TreeGrafter"/>
</dbReference>
<proteinExistence type="inferred from homology"/>
<dbReference type="Proteomes" id="UP000464318">
    <property type="component" value="Chromosome"/>
</dbReference>
<dbReference type="GO" id="GO:0043139">
    <property type="term" value="F:5'-3' DNA helicase activity"/>
    <property type="evidence" value="ECO:0007669"/>
    <property type="project" value="UniProtKB-EC"/>
</dbReference>
<keyword evidence="4" id="KW-0547">Nucleotide-binding</keyword>
<evidence type="ECO:0000256" key="11">
    <source>
        <dbReference type="ARBA" id="ARBA00048954"/>
    </source>
</evidence>
<evidence type="ECO:0000256" key="10">
    <source>
        <dbReference type="ARBA" id="ARBA00044969"/>
    </source>
</evidence>
<dbReference type="KEGG" id="bcad:DBX24_01190"/>
<evidence type="ECO:0000256" key="7">
    <source>
        <dbReference type="ARBA" id="ARBA00022840"/>
    </source>
</evidence>
<keyword evidence="5" id="KW-0378">Hydrolase</keyword>
<dbReference type="SUPFAM" id="SSF52540">
    <property type="entry name" value="P-loop containing nucleoside triphosphate hydrolases"/>
    <property type="match status" value="1"/>
</dbReference>